<accession>A0A841GGM3</accession>
<dbReference type="SUPFAM" id="SSF111369">
    <property type="entry name" value="HlyD-like secretion proteins"/>
    <property type="match status" value="1"/>
</dbReference>
<dbReference type="InterPro" id="IPR058792">
    <property type="entry name" value="Beta-barrel_RND_2"/>
</dbReference>
<dbReference type="Gene3D" id="2.40.30.170">
    <property type="match status" value="1"/>
</dbReference>
<comment type="caution">
    <text evidence="5">The sequence shown here is derived from an EMBL/GenBank/DDBJ whole genome shotgun (WGS) entry which is preliminary data.</text>
</comment>
<dbReference type="PANTHER" id="PTHR30469">
    <property type="entry name" value="MULTIDRUG RESISTANCE PROTEIN MDTA"/>
    <property type="match status" value="1"/>
</dbReference>
<dbReference type="RefSeq" id="WP_188027442.1">
    <property type="nucleotide sequence ID" value="NZ_JACHGR010000009.1"/>
</dbReference>
<dbReference type="Pfam" id="PF25876">
    <property type="entry name" value="HH_MFP_RND"/>
    <property type="match status" value="1"/>
</dbReference>
<dbReference type="EMBL" id="JACHGR010000009">
    <property type="protein sequence ID" value="MBB6056727.1"/>
    <property type="molecule type" value="Genomic_DNA"/>
</dbReference>
<feature type="domain" description="Multidrug resistance protein MdtA-like barrel-sandwich hybrid" evidence="3">
    <location>
        <begin position="70"/>
        <end position="190"/>
    </location>
</feature>
<evidence type="ECO:0000313" key="6">
    <source>
        <dbReference type="Proteomes" id="UP000585721"/>
    </source>
</evidence>
<dbReference type="Pfam" id="PF25954">
    <property type="entry name" value="Beta-barrel_RND_2"/>
    <property type="match status" value="1"/>
</dbReference>
<feature type="domain" description="Multidrug resistance protein MdtA-like alpha-helical hairpin" evidence="2">
    <location>
        <begin position="105"/>
        <end position="163"/>
    </location>
</feature>
<evidence type="ECO:0000259" key="2">
    <source>
        <dbReference type="Pfam" id="PF25876"/>
    </source>
</evidence>
<proteinExistence type="inferred from homology"/>
<dbReference type="NCBIfam" id="TIGR01730">
    <property type="entry name" value="RND_mfp"/>
    <property type="match status" value="1"/>
</dbReference>
<evidence type="ECO:0000259" key="4">
    <source>
        <dbReference type="Pfam" id="PF25954"/>
    </source>
</evidence>
<feature type="domain" description="CusB-like beta-barrel" evidence="4">
    <location>
        <begin position="204"/>
        <end position="273"/>
    </location>
</feature>
<dbReference type="Gene3D" id="2.40.420.20">
    <property type="match status" value="1"/>
</dbReference>
<sequence length="373" mass="40281">MKKWMVIMLLIALLLFGSVIGFNFYKFAQMGKAMASKPAPVFPVTLLTVRGSDWSPTLEAIGFIEPNQGVDISAQVAGTVDKISFESGETVRKDRLLLSLNTDVERANLKSAQGKLPAARASYERMRSLYGKGGVSKGELDNAQAEYLALQGQIDALQATIDRMTIRAPFSGQAGLRNVFLGQYLKAGDSIVRLEDSSVMKIRFSIAQTELAKINVGQQLDILVDAYPQQPFKGSITAIEPTVKQLSGVIEVQAAIPNTAGLLRSGMYARVKVRLPVMKSQIIVPQTAINFTLYGQTVYVVEESKDAKGQPAKIARQVVVNVGEREEDLAHVLSGLKDGDVVVTSGQIRLSNGSQVTAVEDNTLAKPATVPAL</sequence>
<dbReference type="Proteomes" id="UP000585721">
    <property type="component" value="Unassembled WGS sequence"/>
</dbReference>
<dbReference type="InterPro" id="IPR006143">
    <property type="entry name" value="RND_pump_MFP"/>
</dbReference>
<evidence type="ECO:0000313" key="5">
    <source>
        <dbReference type="EMBL" id="MBB6056727.1"/>
    </source>
</evidence>
<evidence type="ECO:0000256" key="1">
    <source>
        <dbReference type="ARBA" id="ARBA00009477"/>
    </source>
</evidence>
<dbReference type="GO" id="GO:1990281">
    <property type="term" value="C:efflux pump complex"/>
    <property type="evidence" value="ECO:0007669"/>
    <property type="project" value="TreeGrafter"/>
</dbReference>
<dbReference type="Gene3D" id="2.40.50.100">
    <property type="match status" value="1"/>
</dbReference>
<gene>
    <name evidence="5" type="ORF">HNR75_002666</name>
</gene>
<dbReference type="InterPro" id="IPR058625">
    <property type="entry name" value="MdtA-like_BSH"/>
</dbReference>
<keyword evidence="6" id="KW-1185">Reference proteome</keyword>
<reference evidence="5 6" key="1">
    <citation type="submission" date="2020-08" db="EMBL/GenBank/DDBJ databases">
        <title>Genomic Encyclopedia of Type Strains, Phase IV (KMG-IV): sequencing the most valuable type-strain genomes for metagenomic binning, comparative biology and taxonomic classification.</title>
        <authorList>
            <person name="Goeker M."/>
        </authorList>
    </citation>
    <scope>NUCLEOTIDE SEQUENCE [LARGE SCALE GENOMIC DNA]</scope>
    <source>
        <strain evidence="5 6">DSM 22975</strain>
    </source>
</reference>
<dbReference type="PANTHER" id="PTHR30469:SF11">
    <property type="entry name" value="BLL4320 PROTEIN"/>
    <property type="match status" value="1"/>
</dbReference>
<protein>
    <submittedName>
        <fullName evidence="5">Membrane fusion protein (Multidrug efflux system)</fullName>
    </submittedName>
</protein>
<dbReference type="FunFam" id="2.40.30.170:FF:000010">
    <property type="entry name" value="Efflux RND transporter periplasmic adaptor subunit"/>
    <property type="match status" value="1"/>
</dbReference>
<evidence type="ECO:0000259" key="3">
    <source>
        <dbReference type="Pfam" id="PF25917"/>
    </source>
</evidence>
<comment type="similarity">
    <text evidence="1">Belongs to the membrane fusion protein (MFP) (TC 8.A.1) family.</text>
</comment>
<organism evidence="5 6">
    <name type="scientific">Tolumonas osonensis</name>
    <dbReference type="NCBI Taxonomy" id="675874"/>
    <lineage>
        <taxon>Bacteria</taxon>
        <taxon>Pseudomonadati</taxon>
        <taxon>Pseudomonadota</taxon>
        <taxon>Gammaproteobacteria</taxon>
        <taxon>Aeromonadales</taxon>
        <taxon>Aeromonadaceae</taxon>
        <taxon>Tolumonas</taxon>
    </lineage>
</organism>
<dbReference type="GO" id="GO:0015562">
    <property type="term" value="F:efflux transmembrane transporter activity"/>
    <property type="evidence" value="ECO:0007669"/>
    <property type="project" value="TreeGrafter"/>
</dbReference>
<dbReference type="Gene3D" id="1.10.287.470">
    <property type="entry name" value="Helix hairpin bin"/>
    <property type="match status" value="1"/>
</dbReference>
<dbReference type="Pfam" id="PF25917">
    <property type="entry name" value="BSH_RND"/>
    <property type="match status" value="1"/>
</dbReference>
<dbReference type="AlphaFoldDB" id="A0A841GGM3"/>
<dbReference type="InterPro" id="IPR058624">
    <property type="entry name" value="MdtA-like_HH"/>
</dbReference>
<name>A0A841GGM3_9GAMM</name>